<organism evidence="3 4">
    <name type="scientific">Ensete ventricosum</name>
    <name type="common">Abyssinian banana</name>
    <name type="synonym">Musa ensete</name>
    <dbReference type="NCBI Taxonomy" id="4639"/>
    <lineage>
        <taxon>Eukaryota</taxon>
        <taxon>Viridiplantae</taxon>
        <taxon>Streptophyta</taxon>
        <taxon>Embryophyta</taxon>
        <taxon>Tracheophyta</taxon>
        <taxon>Spermatophyta</taxon>
        <taxon>Magnoliopsida</taxon>
        <taxon>Liliopsida</taxon>
        <taxon>Zingiberales</taxon>
        <taxon>Musaceae</taxon>
        <taxon>Ensete</taxon>
    </lineage>
</organism>
<name>A0A426Z8H7_ENSVE</name>
<sequence length="374" mass="40971">MGIPQGQGSENDTEEVDQDAWLYETCKLALQLVVDLFVKFYDTVNPLLKKVLTLLTSFIKRPHQSLAGIGITAFVRLMSSGGPLFVETNWEIVVLSLKEAAKATFPDFSYILSGAHLDNAASDNGNSPLKQENGESRGSIDDDSDGLRTRNLYSAIGDAKCRAATQLLLIQAVMEIYNMYRAQISAKNKLILFEALHAVACHAHKVNSDANLRSKLQELGSLAQMQDPPLLRLENESYHLCLVLLQNSAVDRPLNGDVEVEAHLVQLCREVLEVYLKAAKGQPVVASTGTQPRTHWLIPVGSGKRRELAARAPIVVSTLHAISGLGDTLFRKNLALFFPLLSCLISCEHGSTEVQVALSDMLNTWVGPILLRAC</sequence>
<accession>A0A426Z8H7</accession>
<dbReference type="Pfam" id="PF20252">
    <property type="entry name" value="BIG2_C"/>
    <property type="match status" value="1"/>
</dbReference>
<comment type="caution">
    <text evidence="3">The sequence shown here is derived from an EMBL/GenBank/DDBJ whole genome shotgun (WGS) entry which is preliminary data.</text>
</comment>
<feature type="compositionally biased region" description="Basic and acidic residues" evidence="1">
    <location>
        <begin position="132"/>
        <end position="143"/>
    </location>
</feature>
<reference evidence="3 4" key="1">
    <citation type="journal article" date="2014" name="Agronomy (Basel)">
        <title>A Draft Genome Sequence for Ensete ventricosum, the Drought-Tolerant Tree Against Hunger.</title>
        <authorList>
            <person name="Harrison J."/>
            <person name="Moore K.A."/>
            <person name="Paszkiewicz K."/>
            <person name="Jones T."/>
            <person name="Grant M."/>
            <person name="Ambacheew D."/>
            <person name="Muzemil S."/>
            <person name="Studholme D.J."/>
        </authorList>
    </citation>
    <scope>NUCLEOTIDE SEQUENCE [LARGE SCALE GENOMIC DNA]</scope>
</reference>
<protein>
    <recommendedName>
        <fullName evidence="2">Sec7/BIG1-like C-terminal domain-containing protein</fullName>
    </recommendedName>
</protein>
<feature type="region of interest" description="Disordered" evidence="1">
    <location>
        <begin position="122"/>
        <end position="143"/>
    </location>
</feature>
<evidence type="ECO:0000256" key="1">
    <source>
        <dbReference type="SAM" id="MobiDB-lite"/>
    </source>
</evidence>
<evidence type="ECO:0000259" key="2">
    <source>
        <dbReference type="Pfam" id="PF20252"/>
    </source>
</evidence>
<dbReference type="AlphaFoldDB" id="A0A426Z8H7"/>
<feature type="domain" description="Sec7/BIG1-like C-terminal" evidence="2">
    <location>
        <begin position="165"/>
        <end position="362"/>
    </location>
</feature>
<dbReference type="InterPro" id="IPR046455">
    <property type="entry name" value="Sec7/BIG1-like_C"/>
</dbReference>
<dbReference type="EMBL" id="AMZH03007861">
    <property type="protein sequence ID" value="RRT60265.1"/>
    <property type="molecule type" value="Genomic_DNA"/>
</dbReference>
<dbReference type="Proteomes" id="UP000287651">
    <property type="component" value="Unassembled WGS sequence"/>
</dbReference>
<gene>
    <name evidence="3" type="ORF">B296_00022281</name>
</gene>
<evidence type="ECO:0000313" key="3">
    <source>
        <dbReference type="EMBL" id="RRT60265.1"/>
    </source>
</evidence>
<evidence type="ECO:0000313" key="4">
    <source>
        <dbReference type="Proteomes" id="UP000287651"/>
    </source>
</evidence>
<proteinExistence type="predicted"/>